<dbReference type="KEGG" id="ptm:GSPATT00018735001"/>
<gene>
    <name evidence="1" type="ORF">GSPATT00018735001</name>
</gene>
<dbReference type="InParanoid" id="A0DNC3"/>
<evidence type="ECO:0000313" key="2">
    <source>
        <dbReference type="Proteomes" id="UP000000600"/>
    </source>
</evidence>
<dbReference type="AlphaFoldDB" id="A0DNC3"/>
<protein>
    <submittedName>
        <fullName evidence="1">Uncharacterized protein</fullName>
    </submittedName>
</protein>
<organism evidence="1 2">
    <name type="scientific">Paramecium tetraurelia</name>
    <dbReference type="NCBI Taxonomy" id="5888"/>
    <lineage>
        <taxon>Eukaryota</taxon>
        <taxon>Sar</taxon>
        <taxon>Alveolata</taxon>
        <taxon>Ciliophora</taxon>
        <taxon>Intramacronucleata</taxon>
        <taxon>Oligohymenophorea</taxon>
        <taxon>Peniculida</taxon>
        <taxon>Parameciidae</taxon>
        <taxon>Paramecium</taxon>
    </lineage>
</organism>
<sequence length="108" mass="13051">MFIITNIRYLICFPKNGQFFKLNKSIQSLEFDSDSNLKSIIIRFKKLDIFFKELMNLYCPYYLLSKILNNLRQEHKFSNQKQQLFELHSKVFKEQSCQVILNQESLMN</sequence>
<dbReference type="EMBL" id="CT868518">
    <property type="protein sequence ID" value="CAK84540.1"/>
    <property type="molecule type" value="Genomic_DNA"/>
</dbReference>
<keyword evidence="2" id="KW-1185">Reference proteome</keyword>
<dbReference type="Proteomes" id="UP000000600">
    <property type="component" value="Unassembled WGS sequence"/>
</dbReference>
<reference evidence="1 2" key="1">
    <citation type="journal article" date="2006" name="Nature">
        <title>Global trends of whole-genome duplications revealed by the ciliate Paramecium tetraurelia.</title>
        <authorList>
            <consortium name="Genoscope"/>
            <person name="Aury J.-M."/>
            <person name="Jaillon O."/>
            <person name="Duret L."/>
            <person name="Noel B."/>
            <person name="Jubin C."/>
            <person name="Porcel B.M."/>
            <person name="Segurens B."/>
            <person name="Daubin V."/>
            <person name="Anthouard V."/>
            <person name="Aiach N."/>
            <person name="Arnaiz O."/>
            <person name="Billaut A."/>
            <person name="Beisson J."/>
            <person name="Blanc I."/>
            <person name="Bouhouche K."/>
            <person name="Camara F."/>
            <person name="Duharcourt S."/>
            <person name="Guigo R."/>
            <person name="Gogendeau D."/>
            <person name="Katinka M."/>
            <person name="Keller A.-M."/>
            <person name="Kissmehl R."/>
            <person name="Klotz C."/>
            <person name="Koll F."/>
            <person name="Le Moue A."/>
            <person name="Lepere C."/>
            <person name="Malinsky S."/>
            <person name="Nowacki M."/>
            <person name="Nowak J.K."/>
            <person name="Plattner H."/>
            <person name="Poulain J."/>
            <person name="Ruiz F."/>
            <person name="Serrano V."/>
            <person name="Zagulski M."/>
            <person name="Dessen P."/>
            <person name="Betermier M."/>
            <person name="Weissenbach J."/>
            <person name="Scarpelli C."/>
            <person name="Schachter V."/>
            <person name="Sperling L."/>
            <person name="Meyer E."/>
            <person name="Cohen J."/>
            <person name="Wincker P."/>
        </authorList>
    </citation>
    <scope>NUCLEOTIDE SEQUENCE [LARGE SCALE GENOMIC DNA]</scope>
    <source>
        <strain evidence="1 2">Stock d4-2</strain>
    </source>
</reference>
<dbReference type="HOGENOM" id="CLU_2202144_0_0_1"/>
<name>A0DNC3_PARTE</name>
<dbReference type="RefSeq" id="XP_001451937.1">
    <property type="nucleotide sequence ID" value="XM_001451900.1"/>
</dbReference>
<accession>A0DNC3</accession>
<dbReference type="GeneID" id="5037749"/>
<evidence type="ECO:0000313" key="1">
    <source>
        <dbReference type="EMBL" id="CAK84540.1"/>
    </source>
</evidence>
<proteinExistence type="predicted"/>